<dbReference type="SUPFAM" id="SSF52317">
    <property type="entry name" value="Class I glutamine amidotransferase-like"/>
    <property type="match status" value="1"/>
</dbReference>
<dbReference type="EMBL" id="JACHGG010000004">
    <property type="protein sequence ID" value="MBB6060174.1"/>
    <property type="molecule type" value="Genomic_DNA"/>
</dbReference>
<feature type="transmembrane region" description="Helical" evidence="1">
    <location>
        <begin position="17"/>
        <end position="35"/>
    </location>
</feature>
<dbReference type="AlphaFoldDB" id="A0A7W9WBT7"/>
<keyword evidence="3" id="KW-1185">Reference proteome</keyword>
<reference evidence="2 3" key="1">
    <citation type="submission" date="2020-08" db="EMBL/GenBank/DDBJ databases">
        <title>Genomic Encyclopedia of Type Strains, Phase IV (KMG-IV): sequencing the most valuable type-strain genomes for metagenomic binning, comparative biology and taxonomic classification.</title>
        <authorList>
            <person name="Goeker M."/>
        </authorList>
    </citation>
    <scope>NUCLEOTIDE SEQUENCE [LARGE SCALE GENOMIC DNA]</scope>
    <source>
        <strain evidence="2 3">DSM 26718</strain>
    </source>
</reference>
<gene>
    <name evidence="2" type="ORF">HNQ93_003040</name>
</gene>
<comment type="caution">
    <text evidence="2">The sequence shown here is derived from an EMBL/GenBank/DDBJ whole genome shotgun (WGS) entry which is preliminary data.</text>
</comment>
<accession>A0A7W9WBT7</accession>
<dbReference type="Proteomes" id="UP000532746">
    <property type="component" value="Unassembled WGS sequence"/>
</dbReference>
<evidence type="ECO:0000313" key="3">
    <source>
        <dbReference type="Proteomes" id="UP000532746"/>
    </source>
</evidence>
<keyword evidence="1" id="KW-1133">Transmembrane helix</keyword>
<dbReference type="InterPro" id="IPR029062">
    <property type="entry name" value="Class_I_gatase-like"/>
</dbReference>
<evidence type="ECO:0000313" key="2">
    <source>
        <dbReference type="EMBL" id="MBB6060174.1"/>
    </source>
</evidence>
<dbReference type="RefSeq" id="WP_183405216.1">
    <property type="nucleotide sequence ID" value="NZ_JACHGG010000004.1"/>
</dbReference>
<protein>
    <submittedName>
        <fullName evidence="2">Uncharacterized protein</fullName>
    </submittedName>
</protein>
<organism evidence="2 3">
    <name type="scientific">Hymenobacter luteus</name>
    <dbReference type="NCBI Taxonomy" id="1411122"/>
    <lineage>
        <taxon>Bacteria</taxon>
        <taxon>Pseudomonadati</taxon>
        <taxon>Bacteroidota</taxon>
        <taxon>Cytophagia</taxon>
        <taxon>Cytophagales</taxon>
        <taxon>Hymenobacteraceae</taxon>
        <taxon>Hymenobacter</taxon>
    </lineage>
</organism>
<proteinExistence type="predicted"/>
<sequence>MALALAAWRRPDTRRRLLRIGAGLAAVGGLWLVAFPPTRTQQQPASQTAIVLTDGYSPDGLRQLLRRVAAGTPVWRYGTTPPDTQTLTNLPALRQRLPQLRTVHVLGRGLPAADVPTLHGLQVVAHPAAQPVGFRAAAWSRQPELGQPWAVEGYCSATDPIWVSLQAAGALRDSVRLPAGGGAFRLRFTPKAEGRAVYSLVARREGKVLAQEPLPLEVRPTRPLRVLVLAAAPSFEVRFLKNYLASHQHSVAVRTGVSRGVVQTEFLNSATSPDLSRLTPALLARTELVLADAGSLAALSGAESAALAQAVRAGTCGVLLLADAATIPHGLPGAGAFRLVARPAAATAPQPLSWPDAPTRPAALLPATLRPGPEFRLLVTAPHQQPVAGVRRLGLGQVAVTTVTETFPWLLQGQAAAYEAYWSHLLTALVPATSSVPAIQLTTAWPHPDAPVTVQVTGASAPYLRLQAGRTTPVQVALRQDAYVPEWSTAPYWPTAPGWHEAQAGAVRHWFYVFSNEQWRGPAQQEWLRAVASLGPATTVSAAPATFTTHSAWPRWWGYLLFLLGAGLLWLEEKL</sequence>
<name>A0A7W9WBT7_9BACT</name>
<evidence type="ECO:0000256" key="1">
    <source>
        <dbReference type="SAM" id="Phobius"/>
    </source>
</evidence>
<keyword evidence="1" id="KW-0812">Transmembrane</keyword>
<keyword evidence="1" id="KW-0472">Membrane</keyword>